<proteinExistence type="predicted"/>
<dbReference type="PANTHER" id="PTHR43628:SF1">
    <property type="entry name" value="CHITIN SYNTHASE REGULATORY FACTOR 2-RELATED"/>
    <property type="match status" value="1"/>
</dbReference>
<dbReference type="Gene3D" id="3.30.70.1070">
    <property type="entry name" value="Sporulation related repeat"/>
    <property type="match status" value="1"/>
</dbReference>
<dbReference type="AlphaFoldDB" id="A0A382EBM9"/>
<name>A0A382EBM9_9ZZZZ</name>
<dbReference type="InterPro" id="IPR052945">
    <property type="entry name" value="Mitotic_Regulator"/>
</dbReference>
<feature type="domain" description="SPOR" evidence="1">
    <location>
        <begin position="174"/>
        <end position="260"/>
    </location>
</feature>
<protein>
    <recommendedName>
        <fullName evidence="1">SPOR domain-containing protein</fullName>
    </recommendedName>
</protein>
<evidence type="ECO:0000313" key="2">
    <source>
        <dbReference type="EMBL" id="SVB47905.1"/>
    </source>
</evidence>
<dbReference type="SUPFAM" id="SSF110997">
    <property type="entry name" value="Sporulation related repeat"/>
    <property type="match status" value="1"/>
</dbReference>
<reference evidence="2" key="1">
    <citation type="submission" date="2018-05" db="EMBL/GenBank/DDBJ databases">
        <authorList>
            <person name="Lanie J.A."/>
            <person name="Ng W.-L."/>
            <person name="Kazmierczak K.M."/>
            <person name="Andrzejewski T.M."/>
            <person name="Davidsen T.M."/>
            <person name="Wayne K.J."/>
            <person name="Tettelin H."/>
            <person name="Glass J.I."/>
            <person name="Rusch D."/>
            <person name="Podicherti R."/>
            <person name="Tsui H.-C.T."/>
            <person name="Winkler M.E."/>
        </authorList>
    </citation>
    <scope>NUCLEOTIDE SEQUENCE</scope>
</reference>
<dbReference type="Pfam" id="PF08238">
    <property type="entry name" value="Sel1"/>
    <property type="match status" value="2"/>
</dbReference>
<accession>A0A382EBM9</accession>
<dbReference type="EMBL" id="UINC01043617">
    <property type="protein sequence ID" value="SVB47905.1"/>
    <property type="molecule type" value="Genomic_DNA"/>
</dbReference>
<dbReference type="InterPro" id="IPR011990">
    <property type="entry name" value="TPR-like_helical_dom_sf"/>
</dbReference>
<sequence>MQGIAPDISQYLFALCLLIGIGQVKASDFETASTAYQSQNYAVAFEEFSELANAGDARAQTVLAIMHKYGESIQVDLERAFYWYQQAADQEYPPAQFNVGIMFLEGSGVPEDRNQAKYWLEKAASAGFERAADVLAEIAGGAIAFHDEEPITWSQQWNLRLPNQVRENSEQGLNRQYLVYRVQLGAMNTIEGAQRLWHQIVNKDAEFFSDLQPIFREALSSGREVVRLQVGPFNSHGAASQFCEDVLSHALSAGCLVLLTD</sequence>
<dbReference type="PANTHER" id="PTHR43628">
    <property type="entry name" value="ACTIVATOR OF C KINASE PROTEIN 1-RELATED"/>
    <property type="match status" value="1"/>
</dbReference>
<dbReference type="SUPFAM" id="SSF81901">
    <property type="entry name" value="HCP-like"/>
    <property type="match status" value="1"/>
</dbReference>
<dbReference type="InterPro" id="IPR007730">
    <property type="entry name" value="SPOR-like_dom"/>
</dbReference>
<organism evidence="2">
    <name type="scientific">marine metagenome</name>
    <dbReference type="NCBI Taxonomy" id="408172"/>
    <lineage>
        <taxon>unclassified sequences</taxon>
        <taxon>metagenomes</taxon>
        <taxon>ecological metagenomes</taxon>
    </lineage>
</organism>
<dbReference type="InterPro" id="IPR036680">
    <property type="entry name" value="SPOR-like_sf"/>
</dbReference>
<dbReference type="PROSITE" id="PS51724">
    <property type="entry name" value="SPOR"/>
    <property type="match status" value="1"/>
</dbReference>
<dbReference type="GO" id="GO:0042834">
    <property type="term" value="F:peptidoglycan binding"/>
    <property type="evidence" value="ECO:0007669"/>
    <property type="project" value="InterPro"/>
</dbReference>
<evidence type="ECO:0000259" key="1">
    <source>
        <dbReference type="PROSITE" id="PS51724"/>
    </source>
</evidence>
<dbReference type="Pfam" id="PF05036">
    <property type="entry name" value="SPOR"/>
    <property type="match status" value="1"/>
</dbReference>
<dbReference type="InterPro" id="IPR006597">
    <property type="entry name" value="Sel1-like"/>
</dbReference>
<gene>
    <name evidence="2" type="ORF">METZ01_LOCUS200759</name>
</gene>
<dbReference type="SMART" id="SM00671">
    <property type="entry name" value="SEL1"/>
    <property type="match status" value="2"/>
</dbReference>
<dbReference type="Gene3D" id="1.25.40.10">
    <property type="entry name" value="Tetratricopeptide repeat domain"/>
    <property type="match status" value="1"/>
</dbReference>